<dbReference type="OrthoDB" id="4843848at2"/>
<keyword evidence="3" id="KW-1185">Reference proteome</keyword>
<gene>
    <name evidence="2" type="ORF">KLO01_03110</name>
</gene>
<evidence type="ECO:0000313" key="3">
    <source>
        <dbReference type="Proteomes" id="UP000321793"/>
    </source>
</evidence>
<proteinExistence type="predicted"/>
<evidence type="ECO:0000313" key="2">
    <source>
        <dbReference type="EMBL" id="GEQ12264.1"/>
    </source>
</evidence>
<feature type="region of interest" description="Disordered" evidence="1">
    <location>
        <begin position="1"/>
        <end position="97"/>
    </location>
</feature>
<accession>A0A512SWG1</accession>
<protein>
    <submittedName>
        <fullName evidence="2">Uncharacterized protein</fullName>
    </submittedName>
</protein>
<evidence type="ECO:0000256" key="1">
    <source>
        <dbReference type="SAM" id="MobiDB-lite"/>
    </source>
</evidence>
<feature type="compositionally biased region" description="Basic and acidic residues" evidence="1">
    <location>
        <begin position="21"/>
        <end position="48"/>
    </location>
</feature>
<dbReference type="EMBL" id="BKBA01000003">
    <property type="protein sequence ID" value="GEQ12264.1"/>
    <property type="molecule type" value="Genomic_DNA"/>
</dbReference>
<reference evidence="2 3" key="1">
    <citation type="submission" date="2019-07" db="EMBL/GenBank/DDBJ databases">
        <title>Whole genome shotgun sequence of Knoellia locipacati NBRC 109775.</title>
        <authorList>
            <person name="Hosoyama A."/>
            <person name="Uohara A."/>
            <person name="Ohji S."/>
            <person name="Ichikawa N."/>
        </authorList>
    </citation>
    <scope>NUCLEOTIDE SEQUENCE [LARGE SCALE GENOMIC DNA]</scope>
    <source>
        <strain evidence="2 3">NBRC 109775</strain>
    </source>
</reference>
<dbReference type="RefSeq" id="WP_147061806.1">
    <property type="nucleotide sequence ID" value="NZ_BAABDN010000001.1"/>
</dbReference>
<dbReference type="AlphaFoldDB" id="A0A512SWG1"/>
<name>A0A512SWG1_9MICO</name>
<dbReference type="Proteomes" id="UP000321793">
    <property type="component" value="Unassembled WGS sequence"/>
</dbReference>
<organism evidence="2 3">
    <name type="scientific">Knoellia locipacati</name>
    <dbReference type="NCBI Taxonomy" id="882824"/>
    <lineage>
        <taxon>Bacteria</taxon>
        <taxon>Bacillati</taxon>
        <taxon>Actinomycetota</taxon>
        <taxon>Actinomycetes</taxon>
        <taxon>Micrococcales</taxon>
        <taxon>Intrasporangiaceae</taxon>
        <taxon>Knoellia</taxon>
    </lineage>
</organism>
<feature type="compositionally biased region" description="Acidic residues" evidence="1">
    <location>
        <begin position="63"/>
        <end position="97"/>
    </location>
</feature>
<sequence>MSDTFEGTGTDGTREGGPARQGDEVSDEVRLDLDESKLDTWDEVRGDYALDPESEMTRPALTEQEEDDDDDETPPREDEEEDDLAEDDEDGRADEEE</sequence>
<comment type="caution">
    <text evidence="2">The sequence shown here is derived from an EMBL/GenBank/DDBJ whole genome shotgun (WGS) entry which is preliminary data.</text>
</comment>